<dbReference type="Proteomes" id="UP001459277">
    <property type="component" value="Unassembled WGS sequence"/>
</dbReference>
<dbReference type="EMBL" id="JAZDWU010000002">
    <property type="protein sequence ID" value="KAL0010256.1"/>
    <property type="molecule type" value="Genomic_DNA"/>
</dbReference>
<accession>A0AAW2DIM6</accession>
<feature type="transmembrane region" description="Helical" evidence="1">
    <location>
        <begin position="12"/>
        <end position="30"/>
    </location>
</feature>
<dbReference type="PANTHER" id="PTHR47481:SF31">
    <property type="entry name" value="OS01G0873500 PROTEIN"/>
    <property type="match status" value="1"/>
</dbReference>
<keyword evidence="3" id="KW-1185">Reference proteome</keyword>
<protein>
    <recommendedName>
        <fullName evidence="4">Retrovirus-related Pol polyprotein from transposon TNT 1-94</fullName>
    </recommendedName>
</protein>
<evidence type="ECO:0000256" key="1">
    <source>
        <dbReference type="SAM" id="Phobius"/>
    </source>
</evidence>
<gene>
    <name evidence="2" type="ORF">SO802_005364</name>
</gene>
<name>A0AAW2DIM6_9ROSI</name>
<sequence length="172" mass="19123">MASTISSSTSSSIPVVANIMLLANASLLLLSNMSSMMTVKLDYSNYIVLKHQIKVILETYSMIDILDDSIIAPDCYMKKRTDTIDGYFQKIKQIRDKLAVVSVVLDDEELLHIALDGLPSEFDSFSSTIRTHNDVLSVEELNTLLNAEERVINKRSNGVNPPSMAMAMNFQS</sequence>
<keyword evidence="1" id="KW-1133">Transmembrane helix</keyword>
<proteinExistence type="predicted"/>
<evidence type="ECO:0000313" key="3">
    <source>
        <dbReference type="Proteomes" id="UP001459277"/>
    </source>
</evidence>
<evidence type="ECO:0008006" key="4">
    <source>
        <dbReference type="Google" id="ProtNLM"/>
    </source>
</evidence>
<organism evidence="2 3">
    <name type="scientific">Lithocarpus litseifolius</name>
    <dbReference type="NCBI Taxonomy" id="425828"/>
    <lineage>
        <taxon>Eukaryota</taxon>
        <taxon>Viridiplantae</taxon>
        <taxon>Streptophyta</taxon>
        <taxon>Embryophyta</taxon>
        <taxon>Tracheophyta</taxon>
        <taxon>Spermatophyta</taxon>
        <taxon>Magnoliopsida</taxon>
        <taxon>eudicotyledons</taxon>
        <taxon>Gunneridae</taxon>
        <taxon>Pentapetalae</taxon>
        <taxon>rosids</taxon>
        <taxon>fabids</taxon>
        <taxon>Fagales</taxon>
        <taxon>Fagaceae</taxon>
        <taxon>Lithocarpus</taxon>
    </lineage>
</organism>
<comment type="caution">
    <text evidence="2">The sequence shown here is derived from an EMBL/GenBank/DDBJ whole genome shotgun (WGS) entry which is preliminary data.</text>
</comment>
<dbReference type="PANTHER" id="PTHR47481">
    <property type="match status" value="1"/>
</dbReference>
<dbReference type="Pfam" id="PF14223">
    <property type="entry name" value="Retrotran_gag_2"/>
    <property type="match status" value="1"/>
</dbReference>
<keyword evidence="1" id="KW-0472">Membrane</keyword>
<evidence type="ECO:0000313" key="2">
    <source>
        <dbReference type="EMBL" id="KAL0010256.1"/>
    </source>
</evidence>
<keyword evidence="1" id="KW-0812">Transmembrane</keyword>
<dbReference type="AlphaFoldDB" id="A0AAW2DIM6"/>
<reference evidence="2 3" key="1">
    <citation type="submission" date="2024-01" db="EMBL/GenBank/DDBJ databases">
        <title>A telomere-to-telomere, gap-free genome of sweet tea (Lithocarpus litseifolius).</title>
        <authorList>
            <person name="Zhou J."/>
        </authorList>
    </citation>
    <scope>NUCLEOTIDE SEQUENCE [LARGE SCALE GENOMIC DNA]</scope>
    <source>
        <strain evidence="2">Zhou-2022a</strain>
        <tissue evidence="2">Leaf</tissue>
    </source>
</reference>